<dbReference type="InterPro" id="IPR036111">
    <property type="entry name" value="Mal/L-sulfo/L-lacto_DH-like_sf"/>
</dbReference>
<proteinExistence type="inferred from homology"/>
<dbReference type="PANTHER" id="PTHR11091:SF0">
    <property type="entry name" value="MALATE DEHYDROGENASE"/>
    <property type="match status" value="1"/>
</dbReference>
<gene>
    <name evidence="3" type="ORF">AVDCRST_MAG88-1920</name>
</gene>
<accession>A0A6J4V733</accession>
<dbReference type="InterPro" id="IPR043143">
    <property type="entry name" value="Mal/L-sulf/L-lact_DH-like_NADP"/>
</dbReference>
<comment type="similarity">
    <text evidence="1">Belongs to the LDH2/MDH2 oxidoreductase family.</text>
</comment>
<protein>
    <submittedName>
        <fullName evidence="3">Malate dehydrogenase</fullName>
        <ecNumber evidence="3">1.1.1.37</ecNumber>
    </submittedName>
</protein>
<dbReference type="Gene3D" id="3.30.1370.60">
    <property type="entry name" value="Hypothetical oxidoreductase yiak, domain 2"/>
    <property type="match status" value="1"/>
</dbReference>
<dbReference type="InterPro" id="IPR043144">
    <property type="entry name" value="Mal/L-sulf/L-lact_DH-like_ah"/>
</dbReference>
<dbReference type="InterPro" id="IPR003767">
    <property type="entry name" value="Malate/L-lactate_DH-like"/>
</dbReference>
<sequence length="356" mass="37032">MGERATGGTASTRTIVVAAENLREVTTDLFARAGMSAEDAAFMGACLVDADLRGVHSHGTRYATMYVRALRGGDLNPRPEIRPVNEKGATVLLDADRGVGHLVGRHAMELAIARAREFGTSTVAVRNSTHCGAMAFFTQMAADAGCIGFAATNAGVRMVPYGGADPVVALNPLSWAAPTDRGWAVDLDMATSVAAGSKLQLAKERGERIPFGWALDEEGNPTDDPDAGMRGVMLPLGGAKGYGLAVCLDILTGVLSGGRFGAGLGAPGTAQHFQAIDIEPFIPLSEFKARMGQLIDQLKASRPAPDSAGVFLPGEIEHNLKEQRLGGGIPMTGVVIDDINALARELGSGEQVVAVA</sequence>
<keyword evidence="2 3" id="KW-0560">Oxidoreductase</keyword>
<dbReference type="Pfam" id="PF02615">
    <property type="entry name" value="Ldh_2"/>
    <property type="match status" value="1"/>
</dbReference>
<evidence type="ECO:0000256" key="1">
    <source>
        <dbReference type="ARBA" id="ARBA00006056"/>
    </source>
</evidence>
<dbReference type="EMBL" id="CADCWM010000523">
    <property type="protein sequence ID" value="CAA9566278.1"/>
    <property type="molecule type" value="Genomic_DNA"/>
</dbReference>
<reference evidence="3" key="1">
    <citation type="submission" date="2020-02" db="EMBL/GenBank/DDBJ databases">
        <authorList>
            <person name="Meier V. D."/>
        </authorList>
    </citation>
    <scope>NUCLEOTIDE SEQUENCE</scope>
    <source>
        <strain evidence="3">AVDCRST_MAG88</strain>
    </source>
</reference>
<evidence type="ECO:0000256" key="2">
    <source>
        <dbReference type="ARBA" id="ARBA00023002"/>
    </source>
</evidence>
<dbReference type="Gene3D" id="1.10.1530.10">
    <property type="match status" value="1"/>
</dbReference>
<dbReference type="GO" id="GO:0030060">
    <property type="term" value="F:L-malate dehydrogenase (NAD+) activity"/>
    <property type="evidence" value="ECO:0007669"/>
    <property type="project" value="UniProtKB-EC"/>
</dbReference>
<name>A0A6J4V733_9BACT</name>
<evidence type="ECO:0000313" key="3">
    <source>
        <dbReference type="EMBL" id="CAA9566278.1"/>
    </source>
</evidence>
<dbReference type="EC" id="1.1.1.37" evidence="3"/>
<dbReference type="SUPFAM" id="SSF89733">
    <property type="entry name" value="L-sulfolactate dehydrogenase-like"/>
    <property type="match status" value="1"/>
</dbReference>
<organism evidence="3">
    <name type="scientific">uncultured Thermomicrobiales bacterium</name>
    <dbReference type="NCBI Taxonomy" id="1645740"/>
    <lineage>
        <taxon>Bacteria</taxon>
        <taxon>Pseudomonadati</taxon>
        <taxon>Thermomicrobiota</taxon>
        <taxon>Thermomicrobia</taxon>
        <taxon>Thermomicrobiales</taxon>
        <taxon>environmental samples</taxon>
    </lineage>
</organism>
<dbReference type="PANTHER" id="PTHR11091">
    <property type="entry name" value="OXIDOREDUCTASE-RELATED"/>
    <property type="match status" value="1"/>
</dbReference>
<dbReference type="AlphaFoldDB" id="A0A6J4V733"/>